<reference evidence="2 3" key="1">
    <citation type="submission" date="2017-08" db="EMBL/GenBank/DDBJ databases">
        <title>Draft genome sequence of filamentous cyanobacterium Calothrix elsteri CCALA 953.</title>
        <authorList>
            <person name="Gagunashvili A.N."/>
            <person name="Elster J."/>
            <person name="Andresson O.S."/>
        </authorList>
    </citation>
    <scope>NUCLEOTIDE SEQUENCE [LARGE SCALE GENOMIC DNA]</scope>
    <source>
        <strain evidence="2 3">CCALA 953</strain>
    </source>
</reference>
<feature type="transmembrane region" description="Helical" evidence="1">
    <location>
        <begin position="52"/>
        <end position="70"/>
    </location>
</feature>
<gene>
    <name evidence="2" type="ORF">CK510_04415</name>
</gene>
<evidence type="ECO:0000313" key="2">
    <source>
        <dbReference type="EMBL" id="PAX59959.1"/>
    </source>
</evidence>
<feature type="transmembrane region" description="Helical" evidence="1">
    <location>
        <begin position="156"/>
        <end position="178"/>
    </location>
</feature>
<dbReference type="Proteomes" id="UP000218238">
    <property type="component" value="Unassembled WGS sequence"/>
</dbReference>
<feature type="transmembrane region" description="Helical" evidence="1">
    <location>
        <begin position="124"/>
        <end position="149"/>
    </location>
</feature>
<accession>A0A2A2TN94</accession>
<comment type="caution">
    <text evidence="2">The sequence shown here is derived from an EMBL/GenBank/DDBJ whole genome shotgun (WGS) entry which is preliminary data.</text>
</comment>
<feature type="transmembrane region" description="Helical" evidence="1">
    <location>
        <begin position="12"/>
        <end position="32"/>
    </location>
</feature>
<organism evidence="2 3">
    <name type="scientific">Brunnivagina elsteri CCALA 953</name>
    <dbReference type="NCBI Taxonomy" id="987040"/>
    <lineage>
        <taxon>Bacteria</taxon>
        <taxon>Bacillati</taxon>
        <taxon>Cyanobacteriota</taxon>
        <taxon>Cyanophyceae</taxon>
        <taxon>Nostocales</taxon>
        <taxon>Calotrichaceae</taxon>
        <taxon>Brunnivagina</taxon>
    </lineage>
</organism>
<dbReference type="AlphaFoldDB" id="A0A2A2TN94"/>
<dbReference type="EMBL" id="NTFS01000029">
    <property type="protein sequence ID" value="PAX59959.1"/>
    <property type="molecule type" value="Genomic_DNA"/>
</dbReference>
<keyword evidence="1" id="KW-1133">Transmembrane helix</keyword>
<name>A0A2A2TN94_9CYAN</name>
<feature type="transmembrane region" description="Helical" evidence="1">
    <location>
        <begin position="198"/>
        <end position="216"/>
    </location>
</feature>
<evidence type="ECO:0000313" key="3">
    <source>
        <dbReference type="Proteomes" id="UP000218238"/>
    </source>
</evidence>
<keyword evidence="1" id="KW-0472">Membrane</keyword>
<proteinExistence type="predicted"/>
<evidence type="ECO:0000256" key="1">
    <source>
        <dbReference type="SAM" id="Phobius"/>
    </source>
</evidence>
<sequence length="222" mass="25474">MIPRSQRRKFFFTFTLMTIVGWVVGGIVSIAVETAITERLVPKLTPGTQELWYMWGTYTSLSIFALIFAADQAIAIRRYVSGWLWLLATGFGWMVSTKVSDTWIDYIWGFAESLNRELSVEEAIILGIASTSAYIFSGIWIGFCQWLVLRRYAQNPWWWIFMNSFAFLLISFLLWLLSLVQTSISEVYRDQVYYLGEQGLTALILSVIPAIALCRLKKRGSS</sequence>
<dbReference type="OrthoDB" id="482088at2"/>
<keyword evidence="1" id="KW-0812">Transmembrane</keyword>
<feature type="transmembrane region" description="Helical" evidence="1">
    <location>
        <begin position="82"/>
        <end position="104"/>
    </location>
</feature>
<keyword evidence="3" id="KW-1185">Reference proteome</keyword>
<protein>
    <submittedName>
        <fullName evidence="2">Uncharacterized protein</fullName>
    </submittedName>
</protein>